<keyword evidence="2" id="KW-0229">DNA integration</keyword>
<dbReference type="AlphaFoldDB" id="A0A4R3PYH9"/>
<dbReference type="GO" id="GO:0015074">
    <property type="term" value="P:DNA integration"/>
    <property type="evidence" value="ECO:0007669"/>
    <property type="project" value="UniProtKB-KW"/>
</dbReference>
<proteinExistence type="inferred from homology"/>
<dbReference type="CDD" id="cd03768">
    <property type="entry name" value="SR_ResInv"/>
    <property type="match status" value="1"/>
</dbReference>
<dbReference type="Gene3D" id="3.40.50.1390">
    <property type="entry name" value="Resolvase, N-terminal catalytic domain"/>
    <property type="match status" value="1"/>
</dbReference>
<name>A0A4R3PYH9_RHISU</name>
<dbReference type="GO" id="GO:0003677">
    <property type="term" value="F:DNA binding"/>
    <property type="evidence" value="ECO:0007669"/>
    <property type="project" value="UniProtKB-KW"/>
</dbReference>
<reference evidence="9 10" key="1">
    <citation type="submission" date="2019-03" db="EMBL/GenBank/DDBJ databases">
        <title>Genomic Encyclopedia of Type Strains, Phase IV (KMG-V): Genome sequencing to study the core and pangenomes of soil and plant-associated prokaryotes.</title>
        <authorList>
            <person name="Whitman W."/>
        </authorList>
    </citation>
    <scope>NUCLEOTIDE SEQUENCE [LARGE SCALE GENOMIC DNA]</scope>
    <source>
        <strain evidence="9 10">Hc14</strain>
    </source>
</reference>
<accession>A0A4R3PYH9</accession>
<dbReference type="PANTHER" id="PTHR30461:SF2">
    <property type="entry name" value="SERINE RECOMBINASE PINE-RELATED"/>
    <property type="match status" value="1"/>
</dbReference>
<dbReference type="PROSITE" id="PS00397">
    <property type="entry name" value="RECOMBINASES_1"/>
    <property type="match status" value="1"/>
</dbReference>
<keyword evidence="5" id="KW-0233">DNA recombination</keyword>
<dbReference type="InterPro" id="IPR006119">
    <property type="entry name" value="Resolv_N"/>
</dbReference>
<gene>
    <name evidence="9" type="ORF">EV132_111181</name>
</gene>
<evidence type="ECO:0000256" key="4">
    <source>
        <dbReference type="ARBA" id="ARBA00023125"/>
    </source>
</evidence>
<evidence type="ECO:0000256" key="2">
    <source>
        <dbReference type="ARBA" id="ARBA00022908"/>
    </source>
</evidence>
<evidence type="ECO:0000313" key="9">
    <source>
        <dbReference type="EMBL" id="TCU13748.1"/>
    </source>
</evidence>
<dbReference type="CDD" id="cd00569">
    <property type="entry name" value="HTH_Hin_like"/>
    <property type="match status" value="1"/>
</dbReference>
<dbReference type="GO" id="GO:0000150">
    <property type="term" value="F:DNA strand exchange activity"/>
    <property type="evidence" value="ECO:0007669"/>
    <property type="project" value="UniProtKB-KW"/>
</dbReference>
<dbReference type="FunFam" id="3.40.50.1390:FF:000001">
    <property type="entry name" value="DNA recombinase"/>
    <property type="match status" value="1"/>
</dbReference>
<evidence type="ECO:0000313" key="10">
    <source>
        <dbReference type="Proteomes" id="UP000294576"/>
    </source>
</evidence>
<feature type="domain" description="Resolvase/invertase-type recombinase catalytic" evidence="8">
    <location>
        <begin position="14"/>
        <end position="148"/>
    </location>
</feature>
<dbReference type="PROSITE" id="PS00398">
    <property type="entry name" value="RECOMBINASES_2"/>
    <property type="match status" value="1"/>
</dbReference>
<dbReference type="Gene3D" id="1.10.10.60">
    <property type="entry name" value="Homeodomain-like"/>
    <property type="match status" value="1"/>
</dbReference>
<evidence type="ECO:0000256" key="1">
    <source>
        <dbReference type="ARBA" id="ARBA00009913"/>
    </source>
</evidence>
<comment type="similarity">
    <text evidence="1">Belongs to the site-specific recombinase resolvase family.</text>
</comment>
<dbReference type="Pfam" id="PF00239">
    <property type="entry name" value="Resolvase"/>
    <property type="match status" value="1"/>
</dbReference>
<dbReference type="SUPFAM" id="SSF46689">
    <property type="entry name" value="Homeodomain-like"/>
    <property type="match status" value="1"/>
</dbReference>
<dbReference type="InterPro" id="IPR009057">
    <property type="entry name" value="Homeodomain-like_sf"/>
</dbReference>
<evidence type="ECO:0000256" key="6">
    <source>
        <dbReference type="PIRSR" id="PIRSR606118-50"/>
    </source>
</evidence>
<dbReference type="PROSITE" id="PS51736">
    <property type="entry name" value="RECOMBINASES_3"/>
    <property type="match status" value="1"/>
</dbReference>
<dbReference type="RefSeq" id="WP_342636055.1">
    <property type="nucleotide sequence ID" value="NZ_SMBH01000011.1"/>
</dbReference>
<organism evidence="9 10">
    <name type="scientific">Rhizobium sullae</name>
    <name type="common">Rhizobium hedysari</name>
    <dbReference type="NCBI Taxonomy" id="50338"/>
    <lineage>
        <taxon>Bacteria</taxon>
        <taxon>Pseudomonadati</taxon>
        <taxon>Pseudomonadota</taxon>
        <taxon>Alphaproteobacteria</taxon>
        <taxon>Hyphomicrobiales</taxon>
        <taxon>Rhizobiaceae</taxon>
        <taxon>Rhizobium/Agrobacterium group</taxon>
        <taxon>Rhizobium</taxon>
    </lineage>
</organism>
<sequence>MGRLQQHEASAAVARIGYARVSTPDQNLETQRDALQAVGCDRIFEDFGVSGASRHRTGLERALRFLKEGDTLVICRLDRLGRSISHLIAIVGRLQSRGVELLSLTENIDTNSASGRMIFHVMAAVAEFERALIIERTMAGLAAARARGKVPGRRPILTDEQCEEARRALEGGTRARDIAARFNIHPRTLMRAASRAGRQKSL</sequence>
<dbReference type="InterPro" id="IPR050639">
    <property type="entry name" value="SSR_resolvase"/>
</dbReference>
<evidence type="ECO:0000256" key="5">
    <source>
        <dbReference type="ARBA" id="ARBA00023172"/>
    </source>
</evidence>
<evidence type="ECO:0000256" key="3">
    <source>
        <dbReference type="ARBA" id="ARBA00023100"/>
    </source>
</evidence>
<evidence type="ECO:0000256" key="7">
    <source>
        <dbReference type="PROSITE-ProRule" id="PRU10137"/>
    </source>
</evidence>
<keyword evidence="4" id="KW-0238">DNA-binding</keyword>
<comment type="caution">
    <text evidence="9">The sequence shown here is derived from an EMBL/GenBank/DDBJ whole genome shotgun (WGS) entry which is preliminary data.</text>
</comment>
<dbReference type="EMBL" id="SMBH01000011">
    <property type="protein sequence ID" value="TCU13748.1"/>
    <property type="molecule type" value="Genomic_DNA"/>
</dbReference>
<evidence type="ECO:0000259" key="8">
    <source>
        <dbReference type="PROSITE" id="PS51736"/>
    </source>
</evidence>
<keyword evidence="3" id="KW-0230">DNA invertase</keyword>
<dbReference type="SUPFAM" id="SSF53041">
    <property type="entry name" value="Resolvase-like"/>
    <property type="match status" value="1"/>
</dbReference>
<feature type="active site" description="O-(5'-phospho-DNA)-serine intermediate" evidence="6 7">
    <location>
        <position position="22"/>
    </location>
</feature>
<dbReference type="Proteomes" id="UP000294576">
    <property type="component" value="Unassembled WGS sequence"/>
</dbReference>
<protein>
    <submittedName>
        <fullName evidence="9">DNA invertase Pin-like site-specific DNA recombinase</fullName>
    </submittedName>
</protein>
<dbReference type="SMART" id="SM00857">
    <property type="entry name" value="Resolvase"/>
    <property type="match status" value="1"/>
</dbReference>
<dbReference type="InterPro" id="IPR036162">
    <property type="entry name" value="Resolvase-like_N_sf"/>
</dbReference>
<dbReference type="InterPro" id="IPR006118">
    <property type="entry name" value="Recombinase_CS"/>
</dbReference>
<dbReference type="PANTHER" id="PTHR30461">
    <property type="entry name" value="DNA-INVERTASE FROM LAMBDOID PROPHAGE"/>
    <property type="match status" value="1"/>
</dbReference>